<dbReference type="Gene3D" id="3.30.720.120">
    <property type="match status" value="1"/>
</dbReference>
<reference evidence="2 3" key="2">
    <citation type="journal article" date="2020" name="Int. J. Syst. Evol. Microbiol.">
        <title>Leptospira yasudae sp. nov. and Leptospira stimsonii sp. nov., two new species of the pathogenic group isolated from environmental sources.</title>
        <authorList>
            <person name="Casanovas-Massana A."/>
            <person name="Hamond C."/>
            <person name="Santos L.A."/>
            <person name="de Oliveira D."/>
            <person name="Hacker K.P."/>
            <person name="Balassiano I."/>
            <person name="Costa F."/>
            <person name="Medeiros M.A."/>
            <person name="Reis M.G."/>
            <person name="Ko A.I."/>
            <person name="Wunder E.A."/>
        </authorList>
    </citation>
    <scope>NUCLEOTIDE SEQUENCE [LARGE SCALE GENOMIC DNA]</scope>
    <source>
        <strain evidence="2 3">B21</strain>
    </source>
</reference>
<keyword evidence="2" id="KW-0456">Lyase</keyword>
<keyword evidence="3" id="KW-1185">Reference proteome</keyword>
<sequence length="140" mass="16187">MRFKSLQKGIITERIKESKEFYTKVLGLRVKYESDWFVLLCLPERPEYEIGFMLPGLEQVRKDYFQQKYAGAGVWIILESENVVQDYERMKDNGAPIDLHLTEEEWGDIHFTLVDPNGIGIDIVQAREAEAGQGMEEISA</sequence>
<dbReference type="SUPFAM" id="SSF54593">
    <property type="entry name" value="Glyoxalase/Bleomycin resistance protein/Dihydroxybiphenyl dioxygenase"/>
    <property type="match status" value="1"/>
</dbReference>
<reference evidence="3" key="1">
    <citation type="submission" date="2018-05" db="EMBL/GenBank/DDBJ databases">
        <title>Leptospira yasudae sp. nov. and Leptospira stimsonii sp. nov., two pathogenic species of the genus Leptospira isolated from environmental sources.</title>
        <authorList>
            <person name="Casanovas-Massana A."/>
            <person name="Hamond C."/>
            <person name="Santos L.A."/>
            <person name="Hacker K.P."/>
            <person name="Balassiano I."/>
            <person name="Medeiros M.A."/>
            <person name="Reis M.G."/>
            <person name="Ko A.I."/>
            <person name="Wunder E.A."/>
        </authorList>
    </citation>
    <scope>NUCLEOTIDE SEQUENCE [LARGE SCALE GENOMIC DNA]</scope>
    <source>
        <strain evidence="3">B21</strain>
    </source>
</reference>
<proteinExistence type="predicted"/>
<dbReference type="InterPro" id="IPR004360">
    <property type="entry name" value="Glyas_Fos-R_dOase_dom"/>
</dbReference>
<evidence type="ECO:0000313" key="3">
    <source>
        <dbReference type="Proteomes" id="UP000285569"/>
    </source>
</evidence>
<evidence type="ECO:0000259" key="1">
    <source>
        <dbReference type="PROSITE" id="PS51819"/>
    </source>
</evidence>
<dbReference type="GO" id="GO:0016829">
    <property type="term" value="F:lyase activity"/>
    <property type="evidence" value="ECO:0007669"/>
    <property type="project" value="UniProtKB-KW"/>
</dbReference>
<gene>
    <name evidence="2" type="ORF">DLM77_06775</name>
</gene>
<organism evidence="2 3">
    <name type="scientific">Leptospira yasudae</name>
    <dbReference type="NCBI Taxonomy" id="2202201"/>
    <lineage>
        <taxon>Bacteria</taxon>
        <taxon>Pseudomonadati</taxon>
        <taxon>Spirochaetota</taxon>
        <taxon>Spirochaetia</taxon>
        <taxon>Leptospirales</taxon>
        <taxon>Leptospiraceae</taxon>
        <taxon>Leptospira</taxon>
    </lineage>
</organism>
<dbReference type="PROSITE" id="PS51819">
    <property type="entry name" value="VOC"/>
    <property type="match status" value="1"/>
</dbReference>
<dbReference type="InterPro" id="IPR037523">
    <property type="entry name" value="VOC_core"/>
</dbReference>
<dbReference type="InterPro" id="IPR029068">
    <property type="entry name" value="Glyas_Bleomycin-R_OHBP_Dase"/>
</dbReference>
<dbReference type="EMBL" id="QHCR01000003">
    <property type="protein sequence ID" value="RHX80934.1"/>
    <property type="molecule type" value="Genomic_DNA"/>
</dbReference>
<name>A0ABX9M5E7_9LEPT</name>
<evidence type="ECO:0000313" key="2">
    <source>
        <dbReference type="EMBL" id="RHX80934.1"/>
    </source>
</evidence>
<dbReference type="RefSeq" id="WP_118955637.1">
    <property type="nucleotide sequence ID" value="NZ_QHCR01000003.1"/>
</dbReference>
<accession>A0ABX9M5E7</accession>
<dbReference type="Proteomes" id="UP000285569">
    <property type="component" value="Unassembled WGS sequence"/>
</dbReference>
<feature type="domain" description="VOC" evidence="1">
    <location>
        <begin position="2"/>
        <end position="126"/>
    </location>
</feature>
<dbReference type="Gene3D" id="3.30.720.110">
    <property type="match status" value="1"/>
</dbReference>
<comment type="caution">
    <text evidence="2">The sequence shown here is derived from an EMBL/GenBank/DDBJ whole genome shotgun (WGS) entry which is preliminary data.</text>
</comment>
<dbReference type="Pfam" id="PF00903">
    <property type="entry name" value="Glyoxalase"/>
    <property type="match status" value="1"/>
</dbReference>
<protein>
    <submittedName>
        <fullName evidence="2">Lactoylglutathione lyase</fullName>
    </submittedName>
</protein>